<dbReference type="SUPFAM" id="SSF55331">
    <property type="entry name" value="Tautomerase/MIF"/>
    <property type="match status" value="1"/>
</dbReference>
<dbReference type="GO" id="GO:0050178">
    <property type="term" value="F:phenylpyruvate tautomerase activity"/>
    <property type="evidence" value="ECO:0007669"/>
    <property type="project" value="UniProtKB-EC"/>
</dbReference>
<evidence type="ECO:0000256" key="12">
    <source>
        <dbReference type="ARBA" id="ARBA00042730"/>
    </source>
</evidence>
<dbReference type="InterPro" id="IPR014347">
    <property type="entry name" value="Tautomerase/MIF_sf"/>
</dbReference>
<gene>
    <name evidence="13" type="ORF">D9613_003279</name>
</gene>
<evidence type="ECO:0000256" key="8">
    <source>
        <dbReference type="ARBA" id="ARBA00038932"/>
    </source>
</evidence>
<dbReference type="EC" id="5.3.3.12" evidence="8"/>
<comment type="subcellular location">
    <subcellularLocation>
        <location evidence="1">Secreted</location>
    </subcellularLocation>
</comment>
<dbReference type="InterPro" id="IPR001398">
    <property type="entry name" value="Macrophage_inhib_fac"/>
</dbReference>
<organism evidence="13 14">
    <name type="scientific">Agrocybe pediades</name>
    <dbReference type="NCBI Taxonomy" id="84607"/>
    <lineage>
        <taxon>Eukaryota</taxon>
        <taxon>Fungi</taxon>
        <taxon>Dikarya</taxon>
        <taxon>Basidiomycota</taxon>
        <taxon>Agaricomycotina</taxon>
        <taxon>Agaricomycetes</taxon>
        <taxon>Agaricomycetidae</taxon>
        <taxon>Agaricales</taxon>
        <taxon>Agaricineae</taxon>
        <taxon>Strophariaceae</taxon>
        <taxon>Agrocybe</taxon>
    </lineage>
</organism>
<evidence type="ECO:0000256" key="5">
    <source>
        <dbReference type="ARBA" id="ARBA00023235"/>
    </source>
</evidence>
<evidence type="ECO:0000256" key="2">
    <source>
        <dbReference type="ARBA" id="ARBA00005851"/>
    </source>
</evidence>
<dbReference type="GO" id="GO:0004167">
    <property type="term" value="F:dopachrome isomerase activity"/>
    <property type="evidence" value="ECO:0007669"/>
    <property type="project" value="UniProtKB-EC"/>
</dbReference>
<keyword evidence="5" id="KW-0413">Isomerase</keyword>
<evidence type="ECO:0000256" key="1">
    <source>
        <dbReference type="ARBA" id="ARBA00004613"/>
    </source>
</evidence>
<dbReference type="EC" id="5.3.2.1" evidence="9"/>
<evidence type="ECO:0000313" key="14">
    <source>
        <dbReference type="Proteomes" id="UP000521872"/>
    </source>
</evidence>
<comment type="similarity">
    <text evidence="2">Belongs to the MIF family.</text>
</comment>
<evidence type="ECO:0000256" key="7">
    <source>
        <dbReference type="ARBA" id="ARBA00036823"/>
    </source>
</evidence>
<dbReference type="Proteomes" id="UP000521872">
    <property type="component" value="Unassembled WGS sequence"/>
</dbReference>
<protein>
    <recommendedName>
        <fullName evidence="12">L-dopachrome isomerase</fullName>
        <ecNumber evidence="9">5.3.2.1</ecNumber>
        <ecNumber evidence="8">5.3.3.12</ecNumber>
    </recommendedName>
    <alternativeName>
        <fullName evidence="10">L-dopachrome tautomerase</fullName>
    </alternativeName>
    <alternativeName>
        <fullName evidence="11">Phenylpyruvate tautomerase</fullName>
    </alternativeName>
</protein>
<dbReference type="Gene3D" id="3.30.429.10">
    <property type="entry name" value="Macrophage Migration Inhibitory Factor"/>
    <property type="match status" value="1"/>
</dbReference>
<sequence length="120" mass="13531">MPTLNLTTNVKIDDAKAFALEFSKFGAETLNKPEHYISVIINYNELLTFGGSFEPAFNLRIDSLDNLDAASNEVYSKAFGEFFEEKLGAKRTRGYITYIDPGRENMGYDFTTFGTIFGKK</sequence>
<evidence type="ECO:0000256" key="11">
    <source>
        <dbReference type="ARBA" id="ARBA00041912"/>
    </source>
</evidence>
<accession>A0A8H4QQ80</accession>
<evidence type="ECO:0000256" key="4">
    <source>
        <dbReference type="ARBA" id="ARBA00022525"/>
    </source>
</evidence>
<comment type="caution">
    <text evidence="13">The sequence shown here is derived from an EMBL/GenBank/DDBJ whole genome shotgun (WGS) entry which is preliminary data.</text>
</comment>
<keyword evidence="3" id="KW-0202">Cytokine</keyword>
<dbReference type="Pfam" id="PF01187">
    <property type="entry name" value="MIF"/>
    <property type="match status" value="1"/>
</dbReference>
<evidence type="ECO:0000256" key="3">
    <source>
        <dbReference type="ARBA" id="ARBA00022514"/>
    </source>
</evidence>
<dbReference type="AlphaFoldDB" id="A0A8H4QQ80"/>
<dbReference type="PANTHER" id="PTHR11954:SF6">
    <property type="entry name" value="MACROPHAGE MIGRATION INHIBITORY FACTOR"/>
    <property type="match status" value="1"/>
</dbReference>
<dbReference type="EMBL" id="JAACJL010000044">
    <property type="protein sequence ID" value="KAF4614785.1"/>
    <property type="molecule type" value="Genomic_DNA"/>
</dbReference>
<evidence type="ECO:0000313" key="13">
    <source>
        <dbReference type="EMBL" id="KAF4614785.1"/>
    </source>
</evidence>
<dbReference type="GO" id="GO:0005615">
    <property type="term" value="C:extracellular space"/>
    <property type="evidence" value="ECO:0007669"/>
    <property type="project" value="UniProtKB-KW"/>
</dbReference>
<evidence type="ECO:0000256" key="9">
    <source>
        <dbReference type="ARBA" id="ARBA00039086"/>
    </source>
</evidence>
<name>A0A8H4QQ80_9AGAR</name>
<dbReference type="PANTHER" id="PTHR11954">
    <property type="entry name" value="D-DOPACHROME DECARBOXYLASE"/>
    <property type="match status" value="1"/>
</dbReference>
<proteinExistence type="inferred from homology"/>
<reference evidence="13 14" key="1">
    <citation type="submission" date="2019-12" db="EMBL/GenBank/DDBJ databases">
        <authorList>
            <person name="Floudas D."/>
            <person name="Bentzer J."/>
            <person name="Ahren D."/>
            <person name="Johansson T."/>
            <person name="Persson P."/>
            <person name="Tunlid A."/>
        </authorList>
    </citation>
    <scope>NUCLEOTIDE SEQUENCE [LARGE SCALE GENOMIC DNA]</scope>
    <source>
        <strain evidence="13 14">CBS 102.39</strain>
    </source>
</reference>
<comment type="catalytic activity">
    <reaction evidence="7">
        <text>L-dopachrome = 5,6-dihydroxyindole-2-carboxylate</text>
        <dbReference type="Rhea" id="RHEA:13041"/>
        <dbReference type="ChEBI" id="CHEBI:16875"/>
        <dbReference type="ChEBI" id="CHEBI:57509"/>
        <dbReference type="EC" id="5.3.3.12"/>
    </reaction>
</comment>
<keyword evidence="14" id="KW-1185">Reference proteome</keyword>
<evidence type="ECO:0000256" key="10">
    <source>
        <dbReference type="ARBA" id="ARBA00041631"/>
    </source>
</evidence>
<evidence type="ECO:0000256" key="6">
    <source>
        <dbReference type="ARBA" id="ARBA00036735"/>
    </source>
</evidence>
<comment type="catalytic activity">
    <reaction evidence="6">
        <text>3-phenylpyruvate = enol-phenylpyruvate</text>
        <dbReference type="Rhea" id="RHEA:17097"/>
        <dbReference type="ChEBI" id="CHEBI:16815"/>
        <dbReference type="ChEBI" id="CHEBI:18005"/>
        <dbReference type="EC" id="5.3.2.1"/>
    </reaction>
</comment>
<keyword evidence="4" id="KW-0964">Secreted</keyword>